<dbReference type="GO" id="GO:0016301">
    <property type="term" value="F:kinase activity"/>
    <property type="evidence" value="ECO:0007669"/>
    <property type="project" value="UniProtKB-KW"/>
</dbReference>
<dbReference type="Gene3D" id="3.40.50.300">
    <property type="entry name" value="P-loop containing nucleotide triphosphate hydrolases"/>
    <property type="match status" value="1"/>
</dbReference>
<accession>A0AAV5B7B6</accession>
<sequence length="228" mass="25044">MSRTVPAETFHLTVNGLPQAARFAKEDIDGALRPLAHRILLAGPGPVLVAGPPGSGKTTVALVLEELCKAEGKRVPALSMDGFHRSNAWLETHGLLRRKGAPETYDFPGLRRALIHPDPWPVYSRVAHDVVGDTVAVTCPTYIVEGNYLLLDEEPWRGLAPLSPLTVWVEVDPALLRERLVGRKVAGGMARPDAERFFEASDSLNVRRCLERRLPADVELRLTPAEEL</sequence>
<dbReference type="Proteomes" id="UP001055025">
    <property type="component" value="Unassembled WGS sequence"/>
</dbReference>
<organism evidence="1 2">
    <name type="scientific">Granulimonas faecalis</name>
    <dbReference type="NCBI Taxonomy" id="2894155"/>
    <lineage>
        <taxon>Bacteria</taxon>
        <taxon>Bacillati</taxon>
        <taxon>Actinomycetota</taxon>
        <taxon>Coriobacteriia</taxon>
        <taxon>Coriobacteriales</taxon>
        <taxon>Kribbibacteriaceae</taxon>
        <taxon>Granulimonas</taxon>
    </lineage>
</organism>
<gene>
    <name evidence="1" type="primary">frcK</name>
    <name evidence="1" type="ORF">ATOP_14700</name>
</gene>
<dbReference type="AlphaFoldDB" id="A0AAV5B7B6"/>
<dbReference type="EMBL" id="BQKC01000001">
    <property type="protein sequence ID" value="GJM55815.1"/>
    <property type="molecule type" value="Genomic_DNA"/>
</dbReference>
<dbReference type="InterPro" id="IPR027417">
    <property type="entry name" value="P-loop_NTPase"/>
</dbReference>
<proteinExistence type="predicted"/>
<keyword evidence="1" id="KW-0418">Kinase</keyword>
<dbReference type="PANTHER" id="PTHR10285">
    <property type="entry name" value="URIDINE KINASE"/>
    <property type="match status" value="1"/>
</dbReference>
<keyword evidence="2" id="KW-1185">Reference proteome</keyword>
<comment type="caution">
    <text evidence="1">The sequence shown here is derived from an EMBL/GenBank/DDBJ whole genome shotgun (WGS) entry which is preliminary data.</text>
</comment>
<reference evidence="1" key="1">
    <citation type="journal article" date="2022" name="Int. J. Syst. Evol. Microbiol.">
        <title>Granulimonas faecalis gen. nov., sp. nov., and Leptogranulimonas caecicola gen. nov., sp. nov., novel lactate-producing Atopobiaceae bacteria isolated from mouse intestines, and an emended description of the family Atopobiaceae.</title>
        <authorList>
            <person name="Morinaga K."/>
            <person name="Kusada H."/>
            <person name="Sakamoto S."/>
            <person name="Murakami T."/>
            <person name="Toyoda A."/>
            <person name="Mori H."/>
            <person name="Meng X.Y."/>
            <person name="Takashino M."/>
            <person name="Murotomi K."/>
            <person name="Tamaki H."/>
        </authorList>
    </citation>
    <scope>NUCLEOTIDE SEQUENCE</scope>
    <source>
        <strain evidence="1">OPF53</strain>
    </source>
</reference>
<protein>
    <submittedName>
        <fullName evidence="1">Nucleoside/nucleotide kinase family protein</fullName>
    </submittedName>
</protein>
<dbReference type="SUPFAM" id="SSF52540">
    <property type="entry name" value="P-loop containing nucleoside triphosphate hydrolases"/>
    <property type="match status" value="1"/>
</dbReference>
<name>A0AAV5B7B6_9ACTN</name>
<evidence type="ECO:0000313" key="2">
    <source>
        <dbReference type="Proteomes" id="UP001055025"/>
    </source>
</evidence>
<keyword evidence="1" id="KW-0808">Transferase</keyword>
<evidence type="ECO:0000313" key="1">
    <source>
        <dbReference type="EMBL" id="GJM55815.1"/>
    </source>
</evidence>